<sequence length="306" mass="33082">MSIRMLKTLIAVEENGTFSAAADAVFVTHAAVSQQMKALEAEWGVTIFDRSRRTPELTPIGRALVAKSREIVKAYENIVPSVLGDDGLAGELMLGAVPTTLTGLVPLAVSLLKAPYPDLHVGVQPGLTTDLLYQVERGNVDAAIISKPGVIPRGLAWHDIASEALQLLAAQETESDDPVFLLKNNPFIRFSRNAVVGMMIENWLQKKKIEVADSMELEGLEAISSMVLCNMGVSIVPRRCVQVMNPLPLKRISLGPDAPVRQLGLISRQDNAKARVIDEVCLKLREAVEIGQFSPGKLRSAASGDD</sequence>
<organism evidence="6 7">
    <name type="scientific">Denitrobaculum tricleocarpae</name>
    <dbReference type="NCBI Taxonomy" id="2591009"/>
    <lineage>
        <taxon>Bacteria</taxon>
        <taxon>Pseudomonadati</taxon>
        <taxon>Pseudomonadota</taxon>
        <taxon>Alphaproteobacteria</taxon>
        <taxon>Rhodospirillales</taxon>
        <taxon>Rhodospirillaceae</taxon>
        <taxon>Denitrobaculum</taxon>
    </lineage>
</organism>
<evidence type="ECO:0000313" key="6">
    <source>
        <dbReference type="EMBL" id="TQV69828.1"/>
    </source>
</evidence>
<dbReference type="PANTHER" id="PTHR30419">
    <property type="entry name" value="HTH-TYPE TRANSCRIPTIONAL REGULATOR YBHD"/>
    <property type="match status" value="1"/>
</dbReference>
<proteinExistence type="inferred from homology"/>
<gene>
    <name evidence="6" type="ORF">FKG95_28535</name>
</gene>
<dbReference type="GO" id="GO:0003700">
    <property type="term" value="F:DNA-binding transcription factor activity"/>
    <property type="evidence" value="ECO:0007669"/>
    <property type="project" value="InterPro"/>
</dbReference>
<dbReference type="RefSeq" id="WP_142899879.1">
    <property type="nucleotide sequence ID" value="NZ_ML660071.1"/>
</dbReference>
<evidence type="ECO:0000256" key="4">
    <source>
        <dbReference type="ARBA" id="ARBA00023163"/>
    </source>
</evidence>
<dbReference type="InterPro" id="IPR050950">
    <property type="entry name" value="HTH-type_LysR_regulators"/>
</dbReference>
<reference evidence="6 7" key="1">
    <citation type="submission" date="2019-06" db="EMBL/GenBank/DDBJ databases">
        <title>Whole genome sequence for Rhodospirillaceae sp. R148.</title>
        <authorList>
            <person name="Wang G."/>
        </authorList>
    </citation>
    <scope>NUCLEOTIDE SEQUENCE [LARGE SCALE GENOMIC DNA]</scope>
    <source>
        <strain evidence="6 7">R148</strain>
    </source>
</reference>
<dbReference type="SUPFAM" id="SSF53850">
    <property type="entry name" value="Periplasmic binding protein-like II"/>
    <property type="match status" value="1"/>
</dbReference>
<dbReference type="Proteomes" id="UP000315252">
    <property type="component" value="Unassembled WGS sequence"/>
</dbReference>
<dbReference type="InterPro" id="IPR005119">
    <property type="entry name" value="LysR_subst-bd"/>
</dbReference>
<evidence type="ECO:0000313" key="7">
    <source>
        <dbReference type="Proteomes" id="UP000315252"/>
    </source>
</evidence>
<protein>
    <submittedName>
        <fullName evidence="6">LysR family transcriptional regulator</fullName>
    </submittedName>
</protein>
<comment type="similarity">
    <text evidence="1">Belongs to the LysR transcriptional regulatory family.</text>
</comment>
<dbReference type="Gene3D" id="3.40.190.10">
    <property type="entry name" value="Periplasmic binding protein-like II"/>
    <property type="match status" value="2"/>
</dbReference>
<dbReference type="SUPFAM" id="SSF46785">
    <property type="entry name" value="Winged helix' DNA-binding domain"/>
    <property type="match status" value="1"/>
</dbReference>
<comment type="caution">
    <text evidence="6">The sequence shown here is derived from an EMBL/GenBank/DDBJ whole genome shotgun (WGS) entry which is preliminary data.</text>
</comment>
<dbReference type="Gene3D" id="1.10.10.10">
    <property type="entry name" value="Winged helix-like DNA-binding domain superfamily/Winged helix DNA-binding domain"/>
    <property type="match status" value="1"/>
</dbReference>
<keyword evidence="7" id="KW-1185">Reference proteome</keyword>
<dbReference type="OrthoDB" id="8479357at2"/>
<dbReference type="PROSITE" id="PS50931">
    <property type="entry name" value="HTH_LYSR"/>
    <property type="match status" value="1"/>
</dbReference>
<feature type="domain" description="HTH lysR-type" evidence="5">
    <location>
        <begin position="1"/>
        <end position="58"/>
    </location>
</feature>
<name>A0A545SXY7_9PROT</name>
<keyword evidence="4" id="KW-0804">Transcription</keyword>
<dbReference type="GO" id="GO:0003677">
    <property type="term" value="F:DNA binding"/>
    <property type="evidence" value="ECO:0007669"/>
    <property type="project" value="UniProtKB-KW"/>
</dbReference>
<dbReference type="InterPro" id="IPR036388">
    <property type="entry name" value="WH-like_DNA-bd_sf"/>
</dbReference>
<keyword evidence="2" id="KW-0805">Transcription regulation</keyword>
<dbReference type="InterPro" id="IPR036390">
    <property type="entry name" value="WH_DNA-bd_sf"/>
</dbReference>
<evidence type="ECO:0000256" key="3">
    <source>
        <dbReference type="ARBA" id="ARBA00023125"/>
    </source>
</evidence>
<evidence type="ECO:0000256" key="1">
    <source>
        <dbReference type="ARBA" id="ARBA00009437"/>
    </source>
</evidence>
<keyword evidence="3" id="KW-0238">DNA-binding</keyword>
<dbReference type="GO" id="GO:0005829">
    <property type="term" value="C:cytosol"/>
    <property type="evidence" value="ECO:0007669"/>
    <property type="project" value="TreeGrafter"/>
</dbReference>
<dbReference type="AlphaFoldDB" id="A0A545SXY7"/>
<dbReference type="Pfam" id="PF00126">
    <property type="entry name" value="HTH_1"/>
    <property type="match status" value="1"/>
</dbReference>
<evidence type="ECO:0000259" key="5">
    <source>
        <dbReference type="PROSITE" id="PS50931"/>
    </source>
</evidence>
<evidence type="ECO:0000256" key="2">
    <source>
        <dbReference type="ARBA" id="ARBA00023015"/>
    </source>
</evidence>
<dbReference type="Pfam" id="PF03466">
    <property type="entry name" value="LysR_substrate"/>
    <property type="match status" value="1"/>
</dbReference>
<dbReference type="EMBL" id="VHSH01000020">
    <property type="protein sequence ID" value="TQV69828.1"/>
    <property type="molecule type" value="Genomic_DNA"/>
</dbReference>
<dbReference type="InterPro" id="IPR000847">
    <property type="entry name" value="LysR_HTH_N"/>
</dbReference>
<accession>A0A545SXY7</accession>